<accession>A0A7J6Q2B9</accession>
<dbReference type="AlphaFoldDB" id="A0A7J6Q2B9"/>
<comment type="caution">
    <text evidence="1">The sequence shown here is derived from an EMBL/GenBank/DDBJ whole genome shotgun (WGS) entry which is preliminary data.</text>
</comment>
<reference evidence="1 2" key="1">
    <citation type="submission" date="2020-04" db="EMBL/GenBank/DDBJ databases">
        <title>Perkinsus olseni comparative genomics.</title>
        <authorList>
            <person name="Bogema D.R."/>
        </authorList>
    </citation>
    <scope>NUCLEOTIDE SEQUENCE [LARGE SCALE GENOMIC DNA]</scope>
    <source>
        <strain evidence="1 2">ATCC PRA-207</strain>
    </source>
</reference>
<name>A0A7J6Q2B9_PEROL</name>
<protein>
    <submittedName>
        <fullName evidence="1">Uncharacterized protein</fullName>
    </submittedName>
</protein>
<proteinExistence type="predicted"/>
<feature type="non-terminal residue" evidence="1">
    <location>
        <position position="1"/>
    </location>
</feature>
<dbReference type="OMA" id="RITTENH"/>
<evidence type="ECO:0000313" key="1">
    <source>
        <dbReference type="EMBL" id="KAF4702397.1"/>
    </source>
</evidence>
<organism evidence="1 2">
    <name type="scientific">Perkinsus olseni</name>
    <name type="common">Perkinsus atlanticus</name>
    <dbReference type="NCBI Taxonomy" id="32597"/>
    <lineage>
        <taxon>Eukaryota</taxon>
        <taxon>Sar</taxon>
        <taxon>Alveolata</taxon>
        <taxon>Perkinsozoa</taxon>
        <taxon>Perkinsea</taxon>
        <taxon>Perkinsida</taxon>
        <taxon>Perkinsidae</taxon>
        <taxon>Perkinsus</taxon>
    </lineage>
</organism>
<dbReference type="Proteomes" id="UP000553632">
    <property type="component" value="Unassembled WGS sequence"/>
</dbReference>
<feature type="non-terminal residue" evidence="1">
    <location>
        <position position="307"/>
    </location>
</feature>
<sequence>AGVGSDTLYATVQLEAEPTLLRAPWAGGFEAHHRLGLKAARVLFRGYSRSCDWSNPVLAQDFCDEICAIINSRPLTSGDVTHDARVVALTPNSLRFGYSVRSHQGVGLTVPKLNSGGQHGEAMDDAERSAFVGRRAHLMRAFVNDYLPARRRAVLEALGGRGPAQPRFYVGDSVIVHQPSRKQDVCWRTGWIVGCLSPHRYRVLHSSPRLGLERITTENHYNLQPLKLPRDLVMGPTLVGARLRVLLSHVDGSRDHHWGTVLVDRSEEGSVLIVWDVADDGVSAREWLVLSQETWDYGEGACHGQAA</sequence>
<keyword evidence="2" id="KW-1185">Reference proteome</keyword>
<dbReference type="EMBL" id="JABANO010036082">
    <property type="protein sequence ID" value="KAF4702397.1"/>
    <property type="molecule type" value="Genomic_DNA"/>
</dbReference>
<gene>
    <name evidence="1" type="ORF">FOZ63_013405</name>
</gene>
<evidence type="ECO:0000313" key="2">
    <source>
        <dbReference type="Proteomes" id="UP000553632"/>
    </source>
</evidence>